<dbReference type="Proteomes" id="UP000249754">
    <property type="component" value="Unassembled WGS sequence"/>
</dbReference>
<organism evidence="16 17">
    <name type="scientific">Pedobacter cryoconitis</name>
    <dbReference type="NCBI Taxonomy" id="188932"/>
    <lineage>
        <taxon>Bacteria</taxon>
        <taxon>Pseudomonadati</taxon>
        <taxon>Bacteroidota</taxon>
        <taxon>Sphingobacteriia</taxon>
        <taxon>Sphingobacteriales</taxon>
        <taxon>Sphingobacteriaceae</taxon>
        <taxon>Pedobacter</taxon>
    </lineage>
</organism>
<dbReference type="Gene3D" id="1.10.287.130">
    <property type="match status" value="1"/>
</dbReference>
<dbReference type="SUPFAM" id="SSF55874">
    <property type="entry name" value="ATPase domain of HSP90 chaperone/DNA topoisomerase II/histidine kinase"/>
    <property type="match status" value="1"/>
</dbReference>
<dbReference type="AlphaFoldDB" id="A0A327SRD3"/>
<dbReference type="SUPFAM" id="SSF47384">
    <property type="entry name" value="Homodimeric domain of signal transducing histidine kinase"/>
    <property type="match status" value="1"/>
</dbReference>
<name>A0A327SRD3_9SPHI</name>
<evidence type="ECO:0000313" key="16">
    <source>
        <dbReference type="EMBL" id="RAJ31062.1"/>
    </source>
</evidence>
<keyword evidence="11" id="KW-0902">Two-component regulatory system</keyword>
<keyword evidence="13" id="KW-0175">Coiled coil</keyword>
<keyword evidence="5" id="KW-0808">Transferase</keyword>
<dbReference type="Pfam" id="PF00512">
    <property type="entry name" value="HisKA"/>
    <property type="match status" value="1"/>
</dbReference>
<dbReference type="STRING" id="188932.AY601_1465"/>
<dbReference type="Gene3D" id="3.30.450.40">
    <property type="match status" value="1"/>
</dbReference>
<dbReference type="GO" id="GO:0007234">
    <property type="term" value="P:osmosensory signaling via phosphorelay pathway"/>
    <property type="evidence" value="ECO:0007669"/>
    <property type="project" value="TreeGrafter"/>
</dbReference>
<proteinExistence type="predicted"/>
<evidence type="ECO:0000256" key="6">
    <source>
        <dbReference type="ARBA" id="ARBA00022692"/>
    </source>
</evidence>
<dbReference type="FunFam" id="3.30.565.10:FF:000006">
    <property type="entry name" value="Sensor histidine kinase WalK"/>
    <property type="match status" value="1"/>
</dbReference>
<dbReference type="CDD" id="cd00130">
    <property type="entry name" value="PAS"/>
    <property type="match status" value="1"/>
</dbReference>
<gene>
    <name evidence="16" type="ORF">LY11_02291</name>
</gene>
<reference evidence="16 17" key="1">
    <citation type="submission" date="2018-06" db="EMBL/GenBank/DDBJ databases">
        <title>Genomic Encyclopedia of Archaeal and Bacterial Type Strains, Phase II (KMG-II): from individual species to whole genera.</title>
        <authorList>
            <person name="Goeker M."/>
        </authorList>
    </citation>
    <scope>NUCLEOTIDE SEQUENCE [LARGE SCALE GENOMIC DNA]</scope>
    <source>
        <strain evidence="16 17">DSM 14825</strain>
    </source>
</reference>
<dbReference type="Pfam" id="PF01590">
    <property type="entry name" value="GAF"/>
    <property type="match status" value="1"/>
</dbReference>
<protein>
    <recommendedName>
        <fullName evidence="3">histidine kinase</fullName>
        <ecNumber evidence="3">2.7.13.3</ecNumber>
    </recommendedName>
</protein>
<dbReference type="SMART" id="SM00091">
    <property type="entry name" value="PAS"/>
    <property type="match status" value="3"/>
</dbReference>
<dbReference type="GO" id="GO:0030295">
    <property type="term" value="F:protein kinase activator activity"/>
    <property type="evidence" value="ECO:0007669"/>
    <property type="project" value="TreeGrafter"/>
</dbReference>
<evidence type="ECO:0000256" key="2">
    <source>
        <dbReference type="ARBA" id="ARBA00004141"/>
    </source>
</evidence>
<dbReference type="InterPro" id="IPR000014">
    <property type="entry name" value="PAS"/>
</dbReference>
<keyword evidence="8" id="KW-0418">Kinase</keyword>
<dbReference type="EMBL" id="QLLR01000009">
    <property type="protein sequence ID" value="RAJ31062.1"/>
    <property type="molecule type" value="Genomic_DNA"/>
</dbReference>
<evidence type="ECO:0000256" key="1">
    <source>
        <dbReference type="ARBA" id="ARBA00000085"/>
    </source>
</evidence>
<dbReference type="InterPro" id="IPR004358">
    <property type="entry name" value="Sig_transdc_His_kin-like_C"/>
</dbReference>
<evidence type="ECO:0000256" key="4">
    <source>
        <dbReference type="ARBA" id="ARBA00022553"/>
    </source>
</evidence>
<dbReference type="CDD" id="cd00082">
    <property type="entry name" value="HisKA"/>
    <property type="match status" value="1"/>
</dbReference>
<dbReference type="InterPro" id="IPR003018">
    <property type="entry name" value="GAF"/>
</dbReference>
<feature type="coiled-coil region" evidence="13">
    <location>
        <begin position="657"/>
        <end position="684"/>
    </location>
</feature>
<dbReference type="PANTHER" id="PTHR42878">
    <property type="entry name" value="TWO-COMPONENT HISTIDINE KINASE"/>
    <property type="match status" value="1"/>
</dbReference>
<keyword evidence="4" id="KW-0597">Phosphoprotein</keyword>
<dbReference type="InterPro" id="IPR005467">
    <property type="entry name" value="His_kinase_dom"/>
</dbReference>
<comment type="catalytic activity">
    <reaction evidence="1">
        <text>ATP + protein L-histidine = ADP + protein N-phospho-L-histidine.</text>
        <dbReference type="EC" id="2.7.13.3"/>
    </reaction>
</comment>
<dbReference type="GO" id="GO:0016020">
    <property type="term" value="C:membrane"/>
    <property type="evidence" value="ECO:0007669"/>
    <property type="project" value="UniProtKB-SubCell"/>
</dbReference>
<evidence type="ECO:0000256" key="9">
    <source>
        <dbReference type="ARBA" id="ARBA00022840"/>
    </source>
</evidence>
<evidence type="ECO:0000259" key="15">
    <source>
        <dbReference type="PROSITE" id="PS50112"/>
    </source>
</evidence>
<dbReference type="SMART" id="SM00387">
    <property type="entry name" value="HATPase_c"/>
    <property type="match status" value="1"/>
</dbReference>
<dbReference type="InterPro" id="IPR036097">
    <property type="entry name" value="HisK_dim/P_sf"/>
</dbReference>
<dbReference type="OrthoDB" id="9813151at2"/>
<keyword evidence="10" id="KW-1133">Transmembrane helix</keyword>
<dbReference type="RefSeq" id="WP_111633806.1">
    <property type="nucleotide sequence ID" value="NZ_QLLR01000009.1"/>
</dbReference>
<dbReference type="InterPro" id="IPR050351">
    <property type="entry name" value="BphY/WalK/GraS-like"/>
</dbReference>
<dbReference type="InterPro" id="IPR003594">
    <property type="entry name" value="HATPase_dom"/>
</dbReference>
<keyword evidence="12" id="KW-0472">Membrane</keyword>
<dbReference type="Pfam" id="PF08448">
    <property type="entry name" value="PAS_4"/>
    <property type="match status" value="1"/>
</dbReference>
<dbReference type="InterPro" id="IPR035965">
    <property type="entry name" value="PAS-like_dom_sf"/>
</dbReference>
<dbReference type="Gene3D" id="3.30.565.10">
    <property type="entry name" value="Histidine kinase-like ATPase, C-terminal domain"/>
    <property type="match status" value="1"/>
</dbReference>
<dbReference type="PROSITE" id="PS50109">
    <property type="entry name" value="HIS_KIN"/>
    <property type="match status" value="1"/>
</dbReference>
<feature type="coiled-coil region" evidence="13">
    <location>
        <begin position="177"/>
        <end position="232"/>
    </location>
</feature>
<dbReference type="SUPFAM" id="SSF55781">
    <property type="entry name" value="GAF domain-like"/>
    <property type="match status" value="1"/>
</dbReference>
<accession>A0A327SRD3</accession>
<evidence type="ECO:0000256" key="11">
    <source>
        <dbReference type="ARBA" id="ARBA00023012"/>
    </source>
</evidence>
<dbReference type="Gene3D" id="3.30.450.20">
    <property type="entry name" value="PAS domain"/>
    <property type="match status" value="3"/>
</dbReference>
<dbReference type="SMART" id="SM00065">
    <property type="entry name" value="GAF"/>
    <property type="match status" value="1"/>
</dbReference>
<evidence type="ECO:0000256" key="7">
    <source>
        <dbReference type="ARBA" id="ARBA00022741"/>
    </source>
</evidence>
<comment type="caution">
    <text evidence="16">The sequence shown here is derived from an EMBL/GenBank/DDBJ whole genome shotgun (WGS) entry which is preliminary data.</text>
</comment>
<evidence type="ECO:0000313" key="17">
    <source>
        <dbReference type="Proteomes" id="UP000249754"/>
    </source>
</evidence>
<evidence type="ECO:0000256" key="10">
    <source>
        <dbReference type="ARBA" id="ARBA00022989"/>
    </source>
</evidence>
<dbReference type="SMART" id="SM00388">
    <property type="entry name" value="HisKA"/>
    <property type="match status" value="1"/>
</dbReference>
<evidence type="ECO:0000259" key="14">
    <source>
        <dbReference type="PROSITE" id="PS50109"/>
    </source>
</evidence>
<feature type="domain" description="Histidine kinase" evidence="14">
    <location>
        <begin position="648"/>
        <end position="862"/>
    </location>
</feature>
<dbReference type="InterPro" id="IPR029016">
    <property type="entry name" value="GAF-like_dom_sf"/>
</dbReference>
<dbReference type="InterPro" id="IPR013656">
    <property type="entry name" value="PAS_4"/>
</dbReference>
<dbReference type="PRINTS" id="PR00344">
    <property type="entry name" value="BCTRLSENSOR"/>
</dbReference>
<dbReference type="GO" id="GO:0000155">
    <property type="term" value="F:phosphorelay sensor kinase activity"/>
    <property type="evidence" value="ECO:0007669"/>
    <property type="project" value="InterPro"/>
</dbReference>
<dbReference type="PANTHER" id="PTHR42878:SF7">
    <property type="entry name" value="SENSOR HISTIDINE KINASE GLRK"/>
    <property type="match status" value="1"/>
</dbReference>
<keyword evidence="6" id="KW-0812">Transmembrane</keyword>
<dbReference type="GO" id="GO:0000156">
    <property type="term" value="F:phosphorelay response regulator activity"/>
    <property type="evidence" value="ECO:0007669"/>
    <property type="project" value="TreeGrafter"/>
</dbReference>
<dbReference type="Pfam" id="PF02518">
    <property type="entry name" value="HATPase_c"/>
    <property type="match status" value="1"/>
</dbReference>
<dbReference type="SUPFAM" id="SSF55785">
    <property type="entry name" value="PYP-like sensor domain (PAS domain)"/>
    <property type="match status" value="3"/>
</dbReference>
<feature type="domain" description="PAS" evidence="15">
    <location>
        <begin position="517"/>
        <end position="588"/>
    </location>
</feature>
<dbReference type="Pfam" id="PF13426">
    <property type="entry name" value="PAS_9"/>
    <property type="match status" value="1"/>
</dbReference>
<evidence type="ECO:0000256" key="3">
    <source>
        <dbReference type="ARBA" id="ARBA00012438"/>
    </source>
</evidence>
<dbReference type="InterPro" id="IPR036890">
    <property type="entry name" value="HATPase_C_sf"/>
</dbReference>
<evidence type="ECO:0000256" key="8">
    <source>
        <dbReference type="ARBA" id="ARBA00022777"/>
    </source>
</evidence>
<dbReference type="NCBIfam" id="TIGR00229">
    <property type="entry name" value="sensory_box"/>
    <property type="match status" value="1"/>
</dbReference>
<dbReference type="InterPro" id="IPR003661">
    <property type="entry name" value="HisK_dim/P_dom"/>
</dbReference>
<dbReference type="InterPro" id="IPR013655">
    <property type="entry name" value="PAS_fold_3"/>
</dbReference>
<dbReference type="PROSITE" id="PS50112">
    <property type="entry name" value="PAS"/>
    <property type="match status" value="1"/>
</dbReference>
<dbReference type="Pfam" id="PF08447">
    <property type="entry name" value="PAS_3"/>
    <property type="match status" value="1"/>
</dbReference>
<comment type="subcellular location">
    <subcellularLocation>
        <location evidence="2">Membrane</location>
        <topology evidence="2">Multi-pass membrane protein</topology>
    </subcellularLocation>
</comment>
<evidence type="ECO:0000256" key="12">
    <source>
        <dbReference type="ARBA" id="ARBA00023136"/>
    </source>
</evidence>
<sequence length="865" mass="96894">MIENTFGMNIIPDNDSERLLALKRYRILDSPSEASFDNIARLCTQIFNVPISLVSLVDAERVFFKANVGMGKAKEANRGKSLCALAVLTPEPTIFEDALKEPCLIANPNVAGEFGLRFYAGVPLITHDGFLIGTLCIIDQHPRKFSKQEETILKGMAVSVMDQLELRLAALEEIGKHQQVNDELLQHREEMQSINEELTVINEELNESREYLQLLNESLTKSEDRFRELIAQAPVAISIYNGPELIIEQANAFMLDMLGRTAEIIGKPLLIARPELIAHPYLKVIRHVLESGEDHIGLGVKAPVISQGVVTERYFDVTYKALKDKSGQVTGVIVVGTDVSEKIASRLRETEMNEELAVINEELTASNEDLISSQDYLIEVNANLNRSESRFRGILQQATAGIMVCNGRSMVIESVNDMMLGIISKSADIVQKRFADAMPELEGQPFLRLLDEVYTTGITQVFNETKAIVDRNGHLVEGYFNISYQAIKDENEIITGILIVATDVTQQVYSKKEVQKAEDMLRFSVEAAKIGTFVINQATRVMVASPRLKEIFGYYPEEEMPYDAAVVQISEEHRERVEAAVEAAFANGEDYFIEHSLTGFHDQKLRWVRAVGKLNQYTADGELYFSGAIIDITEQKQDEQRKNDFISMVSHELKTPLTSLKGYLQILEQKAKKAQENTAILMHDKANSQVKKMITMINGFLNVSRLDSGKIHIEKRNFEISSLFKEADEEAHSTIFSHQVIFSETQSAILNADRDKVGQVIHNFISNAVKYSPDGSLVLVSSKITDGELLVEVKDQGRGIKPQDKDKLFNRFYRVVNDDIISGFGIGLYLCAEIIERHQGKIGVESEFGKGSTFWFSLPMGTVSA</sequence>
<evidence type="ECO:0000256" key="5">
    <source>
        <dbReference type="ARBA" id="ARBA00022679"/>
    </source>
</evidence>
<keyword evidence="9" id="KW-0067">ATP-binding</keyword>
<dbReference type="EC" id="2.7.13.3" evidence="3"/>
<dbReference type="GO" id="GO:0005524">
    <property type="term" value="F:ATP binding"/>
    <property type="evidence" value="ECO:0007669"/>
    <property type="project" value="UniProtKB-KW"/>
</dbReference>
<evidence type="ECO:0000256" key="13">
    <source>
        <dbReference type="SAM" id="Coils"/>
    </source>
</evidence>
<dbReference type="FunFam" id="1.10.287.130:FF:000001">
    <property type="entry name" value="Two-component sensor histidine kinase"/>
    <property type="match status" value="1"/>
</dbReference>
<keyword evidence="7" id="KW-0547">Nucleotide-binding</keyword>